<dbReference type="SUPFAM" id="SSF116842">
    <property type="entry name" value="XseB-like"/>
    <property type="match status" value="1"/>
</dbReference>
<evidence type="ECO:0000256" key="6">
    <source>
        <dbReference type="HAMAP-Rule" id="MF_00337"/>
    </source>
</evidence>
<dbReference type="AlphaFoldDB" id="A0A0A7EH86"/>
<keyword evidence="4 6" id="KW-0378">Hydrolase</keyword>
<organism evidence="7 8">
    <name type="scientific">Pseudoalteromonas piratica</name>
    <dbReference type="NCBI Taxonomy" id="1348114"/>
    <lineage>
        <taxon>Bacteria</taxon>
        <taxon>Pseudomonadati</taxon>
        <taxon>Pseudomonadota</taxon>
        <taxon>Gammaproteobacteria</taxon>
        <taxon>Alteromonadales</taxon>
        <taxon>Pseudoalteromonadaceae</taxon>
        <taxon>Pseudoalteromonas</taxon>
    </lineage>
</organism>
<evidence type="ECO:0000256" key="3">
    <source>
        <dbReference type="ARBA" id="ARBA00022722"/>
    </source>
</evidence>
<dbReference type="GO" id="GO:0009318">
    <property type="term" value="C:exodeoxyribonuclease VII complex"/>
    <property type="evidence" value="ECO:0007669"/>
    <property type="project" value="UniProtKB-UniRule"/>
</dbReference>
<dbReference type="Pfam" id="PF02609">
    <property type="entry name" value="Exonuc_VII_S"/>
    <property type="match status" value="1"/>
</dbReference>
<comment type="subunit">
    <text evidence="6">Heterooligomer composed of large and small subunits.</text>
</comment>
<keyword evidence="5 6" id="KW-0269">Exonuclease</keyword>
<dbReference type="InterPro" id="IPR003761">
    <property type="entry name" value="Exonuc_VII_S"/>
</dbReference>
<keyword evidence="8" id="KW-1185">Reference proteome</keyword>
<dbReference type="HAMAP" id="MF_00337">
    <property type="entry name" value="Exonuc_7_S"/>
    <property type="match status" value="1"/>
</dbReference>
<evidence type="ECO:0000256" key="2">
    <source>
        <dbReference type="ARBA" id="ARBA00022490"/>
    </source>
</evidence>
<dbReference type="InterPro" id="IPR037004">
    <property type="entry name" value="Exonuc_VII_ssu_sf"/>
</dbReference>
<dbReference type="EMBL" id="CP009888">
    <property type="protein sequence ID" value="AIY66020.1"/>
    <property type="molecule type" value="Genomic_DNA"/>
</dbReference>
<proteinExistence type="inferred from homology"/>
<dbReference type="PIRSF" id="PIRSF006488">
    <property type="entry name" value="Exonuc_VII_S"/>
    <property type="match status" value="1"/>
</dbReference>
<comment type="catalytic activity">
    <reaction evidence="6">
        <text>Exonucleolytic cleavage in either 5'- to 3'- or 3'- to 5'-direction to yield nucleoside 5'-phosphates.</text>
        <dbReference type="EC" id="3.1.11.6"/>
    </reaction>
</comment>
<dbReference type="NCBIfam" id="NF002140">
    <property type="entry name" value="PRK00977.1-4"/>
    <property type="match status" value="1"/>
</dbReference>
<dbReference type="GO" id="GO:0008855">
    <property type="term" value="F:exodeoxyribonuclease VII activity"/>
    <property type="evidence" value="ECO:0007669"/>
    <property type="project" value="UniProtKB-UniRule"/>
</dbReference>
<accession>A0A0A7EH86</accession>
<dbReference type="PANTHER" id="PTHR34137">
    <property type="entry name" value="EXODEOXYRIBONUCLEASE 7 SMALL SUBUNIT"/>
    <property type="match status" value="1"/>
</dbReference>
<comment type="similarity">
    <text evidence="1 6">Belongs to the XseB family.</text>
</comment>
<evidence type="ECO:0000256" key="4">
    <source>
        <dbReference type="ARBA" id="ARBA00022801"/>
    </source>
</evidence>
<dbReference type="PANTHER" id="PTHR34137:SF1">
    <property type="entry name" value="EXODEOXYRIBONUCLEASE 7 SMALL SUBUNIT"/>
    <property type="match status" value="1"/>
</dbReference>
<evidence type="ECO:0000313" key="7">
    <source>
        <dbReference type="EMBL" id="AIY66020.1"/>
    </source>
</evidence>
<evidence type="ECO:0000256" key="5">
    <source>
        <dbReference type="ARBA" id="ARBA00022839"/>
    </source>
</evidence>
<evidence type="ECO:0000256" key="1">
    <source>
        <dbReference type="ARBA" id="ARBA00009998"/>
    </source>
</evidence>
<comment type="function">
    <text evidence="6">Bidirectionally degrades single-stranded DNA into large acid-insoluble oligonucleotides, which are then degraded further into small acid-soluble oligonucleotides.</text>
</comment>
<protein>
    <recommendedName>
        <fullName evidence="6">Exodeoxyribonuclease 7 small subunit</fullName>
        <ecNumber evidence="6">3.1.11.6</ecNumber>
    </recommendedName>
    <alternativeName>
        <fullName evidence="6">Exodeoxyribonuclease VII small subunit</fullName>
        <shortName evidence="6">Exonuclease VII small subunit</shortName>
    </alternativeName>
</protein>
<dbReference type="OrthoDB" id="5591562at2"/>
<evidence type="ECO:0000313" key="8">
    <source>
        <dbReference type="Proteomes" id="UP000030341"/>
    </source>
</evidence>
<comment type="subcellular location">
    <subcellularLocation>
        <location evidence="6">Cytoplasm</location>
    </subcellularLocation>
</comment>
<dbReference type="HOGENOM" id="CLU_145918_3_3_6"/>
<keyword evidence="3 6" id="KW-0540">Nuclease</keyword>
<keyword evidence="2 6" id="KW-0963">Cytoplasm</keyword>
<dbReference type="RefSeq" id="WP_038642454.1">
    <property type="nucleotide sequence ID" value="NZ_CP009888.1"/>
</dbReference>
<dbReference type="Gene3D" id="1.10.287.1040">
    <property type="entry name" value="Exonuclease VII, small subunit"/>
    <property type="match status" value="1"/>
</dbReference>
<sequence length="77" mass="8520">MASKKPENLSFEEAISELSNIVNEMERGDLPLETALKHFERGIALASASSSKLEQAQQKVQILMGQNDTAQLVDFNQ</sequence>
<dbReference type="Proteomes" id="UP000030341">
    <property type="component" value="Chromosome 1"/>
</dbReference>
<dbReference type="KEGG" id="pseo:OM33_13540"/>
<dbReference type="STRING" id="1348114.OM33_13540"/>
<name>A0A0A7EH86_9GAMM</name>
<reference evidence="7 8" key="1">
    <citation type="submission" date="2014-11" db="EMBL/GenBank/DDBJ databases">
        <title>Complete Genome Sequence of Pseudoalteromonas sp. Strain OCN003 Isolated from Kaneohe Bay, Oahu, Hawaii.</title>
        <authorList>
            <person name="Beurmann S."/>
            <person name="Videau P."/>
            <person name="Ushijima B."/>
            <person name="Smith A.M."/>
            <person name="Aeby G.S."/>
            <person name="Callahan S.M."/>
            <person name="Belcaid M."/>
        </authorList>
    </citation>
    <scope>NUCLEOTIDE SEQUENCE [LARGE SCALE GENOMIC DNA]</scope>
    <source>
        <strain evidence="7 8">OCN003</strain>
    </source>
</reference>
<dbReference type="eggNOG" id="COG1722">
    <property type="taxonomic scope" value="Bacteria"/>
</dbReference>
<dbReference type="GO" id="GO:0006308">
    <property type="term" value="P:DNA catabolic process"/>
    <property type="evidence" value="ECO:0007669"/>
    <property type="project" value="UniProtKB-UniRule"/>
</dbReference>
<dbReference type="GO" id="GO:0005829">
    <property type="term" value="C:cytosol"/>
    <property type="evidence" value="ECO:0007669"/>
    <property type="project" value="TreeGrafter"/>
</dbReference>
<dbReference type="EC" id="3.1.11.6" evidence="6"/>
<dbReference type="NCBIfam" id="TIGR01280">
    <property type="entry name" value="xseB"/>
    <property type="match status" value="1"/>
</dbReference>
<gene>
    <name evidence="6" type="primary">xseB</name>
    <name evidence="7" type="ORF">OM33_13540</name>
</gene>